<organism evidence="1 2">
    <name type="scientific">Coniella lustricola</name>
    <dbReference type="NCBI Taxonomy" id="2025994"/>
    <lineage>
        <taxon>Eukaryota</taxon>
        <taxon>Fungi</taxon>
        <taxon>Dikarya</taxon>
        <taxon>Ascomycota</taxon>
        <taxon>Pezizomycotina</taxon>
        <taxon>Sordariomycetes</taxon>
        <taxon>Sordariomycetidae</taxon>
        <taxon>Diaporthales</taxon>
        <taxon>Schizoparmaceae</taxon>
        <taxon>Coniella</taxon>
    </lineage>
</organism>
<evidence type="ECO:0000313" key="2">
    <source>
        <dbReference type="Proteomes" id="UP000241462"/>
    </source>
</evidence>
<dbReference type="InParanoid" id="A0A2T3A281"/>
<dbReference type="Proteomes" id="UP000241462">
    <property type="component" value="Unassembled WGS sequence"/>
</dbReference>
<reference evidence="1 2" key="1">
    <citation type="journal article" date="2018" name="Mycol. Prog.">
        <title>Coniella lustricola, a new species from submerged detritus.</title>
        <authorList>
            <person name="Raudabaugh D.B."/>
            <person name="Iturriaga T."/>
            <person name="Carver A."/>
            <person name="Mondo S."/>
            <person name="Pangilinan J."/>
            <person name="Lipzen A."/>
            <person name="He G."/>
            <person name="Amirebrahimi M."/>
            <person name="Grigoriev I.V."/>
            <person name="Miller A.N."/>
        </authorList>
    </citation>
    <scope>NUCLEOTIDE SEQUENCE [LARGE SCALE GENOMIC DNA]</scope>
    <source>
        <strain evidence="1 2">B22-T-1</strain>
    </source>
</reference>
<protein>
    <submittedName>
        <fullName evidence="1">Uncharacterized protein</fullName>
    </submittedName>
</protein>
<proteinExistence type="predicted"/>
<gene>
    <name evidence="1" type="ORF">BD289DRAFT_438961</name>
</gene>
<dbReference type="AlphaFoldDB" id="A0A2T3A281"/>
<keyword evidence="2" id="KW-1185">Reference proteome</keyword>
<dbReference type="EMBL" id="KZ678500">
    <property type="protein sequence ID" value="PSR81520.1"/>
    <property type="molecule type" value="Genomic_DNA"/>
</dbReference>
<sequence>MKSLNTEESKETINALAQLKLISMRNIFPCKQECYFKEEDVPLPWSCLTCHLLAAVVRTRNQGWLGWWPGLERGQPFWRPPGLCWPVLPLDLNIFLGFREARFPVRVSSARGKSLGMVVETSAILIGVIVHGNVQISVRNIAYATTITDNLENHDGHERIEGSLAAAKFREKQRFASVLGKEKSCIFTFRCEYSSWQFH</sequence>
<accession>A0A2T3A281</accession>
<evidence type="ECO:0000313" key="1">
    <source>
        <dbReference type="EMBL" id="PSR81520.1"/>
    </source>
</evidence>
<name>A0A2T3A281_9PEZI</name>